<dbReference type="AlphaFoldDB" id="A0A1N6JVF6"/>
<dbReference type="InterPro" id="IPR046336">
    <property type="entry name" value="Lon_prtase_N_sf"/>
</dbReference>
<evidence type="ECO:0000313" key="2">
    <source>
        <dbReference type="EMBL" id="SIO48315.1"/>
    </source>
</evidence>
<evidence type="ECO:0000313" key="3">
    <source>
        <dbReference type="Proteomes" id="UP000185003"/>
    </source>
</evidence>
<gene>
    <name evidence="2" type="ORF">SAMN04488055_4515</name>
</gene>
<dbReference type="InterPro" id="IPR015947">
    <property type="entry name" value="PUA-like_sf"/>
</dbReference>
<dbReference type="Proteomes" id="UP000185003">
    <property type="component" value="Unassembled WGS sequence"/>
</dbReference>
<dbReference type="Pfam" id="PF02190">
    <property type="entry name" value="LON_substr_bdg"/>
    <property type="match status" value="1"/>
</dbReference>
<keyword evidence="3" id="KW-1185">Reference proteome</keyword>
<protein>
    <recommendedName>
        <fullName evidence="1">Lon N-terminal domain-containing protein</fullName>
    </recommendedName>
</protein>
<feature type="domain" description="Lon N-terminal" evidence="1">
    <location>
        <begin position="4"/>
        <end position="182"/>
    </location>
</feature>
<dbReference type="OrthoDB" id="25394at2"/>
<dbReference type="PANTHER" id="PTHR46732">
    <property type="entry name" value="ATP-DEPENDENT PROTEASE LA (LON) DOMAIN PROTEIN"/>
    <property type="match status" value="1"/>
</dbReference>
<dbReference type="InterPro" id="IPR003111">
    <property type="entry name" value="Lon_prtase_N"/>
</dbReference>
<dbReference type="PANTHER" id="PTHR46732:SF8">
    <property type="entry name" value="ATP-DEPENDENT PROTEASE LA (LON) DOMAIN PROTEIN"/>
    <property type="match status" value="1"/>
</dbReference>
<reference evidence="2 3" key="1">
    <citation type="submission" date="2016-11" db="EMBL/GenBank/DDBJ databases">
        <authorList>
            <person name="Jaros S."/>
            <person name="Januszkiewicz K."/>
            <person name="Wedrychowicz H."/>
        </authorList>
    </citation>
    <scope>NUCLEOTIDE SEQUENCE [LARGE SCALE GENOMIC DNA]</scope>
    <source>
        <strain evidence="2 3">DSM 24787</strain>
    </source>
</reference>
<dbReference type="EMBL" id="FSRA01000002">
    <property type="protein sequence ID" value="SIO48315.1"/>
    <property type="molecule type" value="Genomic_DNA"/>
</dbReference>
<dbReference type="SMART" id="SM00464">
    <property type="entry name" value="LON"/>
    <property type="match status" value="1"/>
</dbReference>
<proteinExistence type="predicted"/>
<organism evidence="2 3">
    <name type="scientific">Chitinophaga niabensis</name>
    <dbReference type="NCBI Taxonomy" id="536979"/>
    <lineage>
        <taxon>Bacteria</taxon>
        <taxon>Pseudomonadati</taxon>
        <taxon>Bacteroidota</taxon>
        <taxon>Chitinophagia</taxon>
        <taxon>Chitinophagales</taxon>
        <taxon>Chitinophagaceae</taxon>
        <taxon>Chitinophaga</taxon>
    </lineage>
</organism>
<sequence length="211" mass="24894">MTNFIPIFPLGIVVYPEEQLNLHIFEPRYKQMIRECIAEKKPFGIPAVIEKKVSEFGTLVEVISVEKQYDNGELDIKTRGIRVFRILEVIRELPNKLYAGAIVNYPENEERSNILLRKQVLLAVRELHQILQVNKSFSRSDEQLRAYDLAHHAGLSLQEEYEVLHLFKELQRLEYLKRHLLKVIPLMTEMERLKDRVKLNGHFRDLSVDNF</sequence>
<dbReference type="SUPFAM" id="SSF88697">
    <property type="entry name" value="PUA domain-like"/>
    <property type="match status" value="1"/>
</dbReference>
<name>A0A1N6JVF6_9BACT</name>
<evidence type="ECO:0000259" key="1">
    <source>
        <dbReference type="SMART" id="SM00464"/>
    </source>
</evidence>
<dbReference type="Gene3D" id="2.30.130.40">
    <property type="entry name" value="LON domain-like"/>
    <property type="match status" value="1"/>
</dbReference>
<dbReference type="STRING" id="536979.SAMN04488055_4515"/>
<dbReference type="RefSeq" id="WP_074243149.1">
    <property type="nucleotide sequence ID" value="NZ_FSRA01000002.1"/>
</dbReference>
<accession>A0A1N6JVF6</accession>